<evidence type="ECO:0000313" key="1">
    <source>
        <dbReference type="EMBL" id="BCN30515.1"/>
    </source>
</evidence>
<evidence type="ECO:0000313" key="2">
    <source>
        <dbReference type="Proteomes" id="UP000595897"/>
    </source>
</evidence>
<organism evidence="1 2">
    <name type="scientific">Anaeromicropila herbilytica</name>
    <dbReference type="NCBI Taxonomy" id="2785025"/>
    <lineage>
        <taxon>Bacteria</taxon>
        <taxon>Bacillati</taxon>
        <taxon>Bacillota</taxon>
        <taxon>Clostridia</taxon>
        <taxon>Lachnospirales</taxon>
        <taxon>Lachnospiraceae</taxon>
        <taxon>Anaeromicropila</taxon>
    </lineage>
</organism>
<sequence>MTNFSSFSGRVVNIERFSNNRRDTSCNLLFSITDNNDRTLLFIVTPNTYFLNHVTVHEGDCVDCFYDPRSARQQDSLTPAFCAIVIAIQSRYENVIVDFFNSNLVNQNRTIQLNLSTDTLILLTNAQEFIGNLGNRNLVVVYTCTTRNRLTRIVPTEVVVLC</sequence>
<gene>
    <name evidence="1" type="ORF">bsdtb5_18100</name>
</gene>
<keyword evidence="2" id="KW-1185">Reference proteome</keyword>
<proteinExistence type="predicted"/>
<reference evidence="1 2" key="1">
    <citation type="submission" date="2020-11" db="EMBL/GenBank/DDBJ databases">
        <title>Draft genome sequencing of a Lachnospiraceae strain isolated from anoxic soil subjected to BSD treatment.</title>
        <authorList>
            <person name="Uek A."/>
            <person name="Tonouchi A."/>
        </authorList>
    </citation>
    <scope>NUCLEOTIDE SEQUENCE [LARGE SCALE GENOMIC DNA]</scope>
    <source>
        <strain evidence="1 2">TB5</strain>
    </source>
</reference>
<dbReference type="AlphaFoldDB" id="A0A7R7EKS5"/>
<dbReference type="KEGG" id="ahb:bsdtb5_18100"/>
<accession>A0A7R7EKS5</accession>
<dbReference type="RefSeq" id="WP_271715726.1">
    <property type="nucleotide sequence ID" value="NZ_AP024169.1"/>
</dbReference>
<name>A0A7R7EKS5_9FIRM</name>
<dbReference type="Proteomes" id="UP000595897">
    <property type="component" value="Chromosome"/>
</dbReference>
<dbReference type="EMBL" id="AP024169">
    <property type="protein sequence ID" value="BCN30515.1"/>
    <property type="molecule type" value="Genomic_DNA"/>
</dbReference>
<protein>
    <submittedName>
        <fullName evidence="1">Uncharacterized protein</fullName>
    </submittedName>
</protein>